<evidence type="ECO:0000256" key="1">
    <source>
        <dbReference type="SAM" id="MobiDB-lite"/>
    </source>
</evidence>
<organism evidence="2 3">
    <name type="scientific">Variovorax paradoxus</name>
    <dbReference type="NCBI Taxonomy" id="34073"/>
    <lineage>
        <taxon>Bacteria</taxon>
        <taxon>Pseudomonadati</taxon>
        <taxon>Pseudomonadota</taxon>
        <taxon>Betaproteobacteria</taxon>
        <taxon>Burkholderiales</taxon>
        <taxon>Comamonadaceae</taxon>
        <taxon>Variovorax</taxon>
    </lineage>
</organism>
<dbReference type="EMBL" id="QFPP01000007">
    <property type="protein sequence ID" value="PZQ77934.1"/>
    <property type="molecule type" value="Genomic_DNA"/>
</dbReference>
<comment type="caution">
    <text evidence="2">The sequence shown here is derived from an EMBL/GenBank/DDBJ whole genome shotgun (WGS) entry which is preliminary data.</text>
</comment>
<evidence type="ECO:0000313" key="3">
    <source>
        <dbReference type="Proteomes" id="UP000249135"/>
    </source>
</evidence>
<reference evidence="2 3" key="1">
    <citation type="submission" date="2017-08" db="EMBL/GenBank/DDBJ databases">
        <title>Infants hospitalized years apart are colonized by the same room-sourced microbial strains.</title>
        <authorList>
            <person name="Brooks B."/>
            <person name="Olm M.R."/>
            <person name="Firek B.A."/>
            <person name="Baker R."/>
            <person name="Thomas B.C."/>
            <person name="Morowitz M.J."/>
            <person name="Banfield J.F."/>
        </authorList>
    </citation>
    <scope>NUCLEOTIDE SEQUENCE [LARGE SCALE GENOMIC DNA]</scope>
    <source>
        <strain evidence="2">S2_005_003_R2_41</strain>
    </source>
</reference>
<name>A0A2W5QLV4_VARPD</name>
<proteinExistence type="predicted"/>
<feature type="compositionally biased region" description="Low complexity" evidence="1">
    <location>
        <begin position="72"/>
        <end position="92"/>
    </location>
</feature>
<evidence type="ECO:0000313" key="2">
    <source>
        <dbReference type="EMBL" id="PZQ77934.1"/>
    </source>
</evidence>
<accession>A0A2W5QLV4</accession>
<feature type="compositionally biased region" description="Polar residues" evidence="1">
    <location>
        <begin position="93"/>
        <end position="105"/>
    </location>
</feature>
<protein>
    <submittedName>
        <fullName evidence="2">Uncharacterized protein</fullName>
    </submittedName>
</protein>
<gene>
    <name evidence="2" type="ORF">DI563_01895</name>
</gene>
<feature type="region of interest" description="Disordered" evidence="1">
    <location>
        <begin position="72"/>
        <end position="111"/>
    </location>
</feature>
<sequence length="111" mass="12171">MNGLLSNDFGTAVNGWQDGLLGELIRPQNQAQPQAQMPAAAMGVQVPWMFGMLPYSALPTAEAQARYPFPAQQTGLVQGQQSQPGQQSAMSQNPPQRDIWTTRNDNNPDRF</sequence>
<dbReference type="Proteomes" id="UP000249135">
    <property type="component" value="Unassembled WGS sequence"/>
</dbReference>
<dbReference type="AlphaFoldDB" id="A0A2W5QLV4"/>